<dbReference type="PROSITE" id="PS51823">
    <property type="entry name" value="CLU"/>
    <property type="match status" value="1"/>
</dbReference>
<dbReference type="InterPro" id="IPR033646">
    <property type="entry name" value="CLU-central"/>
</dbReference>
<dbReference type="Pfam" id="PF13424">
    <property type="entry name" value="TPR_12"/>
    <property type="match status" value="1"/>
</dbReference>
<proteinExistence type="predicted"/>
<dbReference type="SMART" id="SM00028">
    <property type="entry name" value="TPR"/>
    <property type="match status" value="4"/>
</dbReference>
<dbReference type="PANTHER" id="PTHR12601">
    <property type="entry name" value="EUKARYOTIC TRANSLATION INITIATION FACTOR 3 SUBUNIT EIF-3"/>
    <property type="match status" value="1"/>
</dbReference>
<evidence type="ECO:0000256" key="2">
    <source>
        <dbReference type="SAM" id="MobiDB-lite"/>
    </source>
</evidence>
<dbReference type="SMART" id="SM00233">
    <property type="entry name" value="PH"/>
    <property type="match status" value="1"/>
</dbReference>
<dbReference type="GO" id="GO:0005737">
    <property type="term" value="C:cytoplasm"/>
    <property type="evidence" value="ECO:0007669"/>
    <property type="project" value="TreeGrafter"/>
</dbReference>
<evidence type="ECO:0000256" key="1">
    <source>
        <dbReference type="ARBA" id="ARBA00022490"/>
    </source>
</evidence>
<dbReference type="STRING" id="246404.A0A507FBI5"/>
<dbReference type="GO" id="GO:0048312">
    <property type="term" value="P:intracellular distribution of mitochondria"/>
    <property type="evidence" value="ECO:0007669"/>
    <property type="project" value="TreeGrafter"/>
</dbReference>
<feature type="region of interest" description="Disordered" evidence="2">
    <location>
        <begin position="1"/>
        <end position="36"/>
    </location>
</feature>
<evidence type="ECO:0000259" key="4">
    <source>
        <dbReference type="PROSITE" id="PS51823"/>
    </source>
</evidence>
<evidence type="ECO:0008006" key="7">
    <source>
        <dbReference type="Google" id="ProtNLM"/>
    </source>
</evidence>
<evidence type="ECO:0000313" key="5">
    <source>
        <dbReference type="EMBL" id="TPX73095.1"/>
    </source>
</evidence>
<dbReference type="PROSITE" id="PS50003">
    <property type="entry name" value="PH_DOMAIN"/>
    <property type="match status" value="1"/>
</dbReference>
<evidence type="ECO:0000259" key="3">
    <source>
        <dbReference type="PROSITE" id="PS50003"/>
    </source>
</evidence>
<dbReference type="Pfam" id="PF12807">
    <property type="entry name" value="eIF3_p135"/>
    <property type="match status" value="1"/>
</dbReference>
<dbReference type="InterPro" id="IPR011990">
    <property type="entry name" value="TPR-like_helical_dom_sf"/>
</dbReference>
<feature type="compositionally biased region" description="Basic residues" evidence="2">
    <location>
        <begin position="1"/>
        <end position="10"/>
    </location>
</feature>
<sequence length="1331" mass="145265">MLSSKPKPKPKPPATTTTAFSLQTQAPVNPAESHRPVKQGWMLKKAGRGVFAQWKLKYMILATPASFTASLSPVLLVYDQCDQSKPPKYEINLSEADIDVPGMSANGSGSSTAAARALKANVACAAGAAGFGKKGFCPFVVYARQRKFHFAAQTKSDSDDWFAVLEPFMKSKLTPGKDPKLSPAKNATQNQGPAPGNIVRSKSRNTMHSTQMEAGRYLRDEDAISVVSSEGSLYMDSGEDGRSSTSSSFETLSFCSEPVLTPHELLHIGNMIVPSMSRDDINRRRKAPMHMQLERTNSTYQLSQQAEKWNERYQRILSLRPANPDAALQKDLQLLEIIGAFEEAAVQHAMKMVDEHHLQGPRQAGTENTTSLSETHSAPGAMFVDGMILHFACDYDVAQSEDVESAISRTSSELRSIDVFNRAAHDAGVTMNTALMALIDYKGFRVVAYADMGIDERTTPLYDLRSHPLKCDEQISAKLALVGKEINLKMHGVQIGGDRRVNVPLNASIQVYNDPELKRNYAVNLFELLPMDYHPQTTSSAASSPSRGPSNHSMQPTPFTAANSAALASSSSGISNAPSKSRRLRPEFLKIYSAALGSDAFTSSSGCGRKERELNDTEVSRASRYLEETWIPQVVKQLDELEVRPLEGTLIAAEMHRLGVNVRYLGAVAKESRIPYIRDMVCIEMAARAFKNLFHARLRGLMVHFRSVGATQVEEETKKFTASMFSTMLGNTDSSLKFFDEKLKPEIQFKFEYEMEEKLFTHLHKPALFSAMQFHCGVKFEESTDYNFNAHAPCPRSRLVSFIPKRKHITGLAHLLKCSISGAGQNSKGANMPTITQNDDERLAYSLTRHFRSLGPKSKLQRSDASSTALANAAAHYNATSRYEEAKRYALASLNAAENKSTGSSAVVARAQVIEAMGNMVNSPADMNQLLQVYRMGVTAVKWTWGLDHPMGMSLHDRVSAAYLRLKLYEEALEFHTKSLEIALGELGRGHGVTAGYLAKAGILHLLLNQTDNAIKSLTSALQIYTTLSSPASFIAQVHAHLADAFDARGDSDTAIAHAQRSRKIWEKIRGQMDPRSVASNMQTANLLLKPYTDYKGVLTPAIRTAYREAITCFEKVFRYLKNSASSSGGGGSSASGSSGPVRSSGSSVYSSSRLSTVSSMDSFTSSRHTEATSTGSSAFGCVTTAPMVGPAVVPPFAPLPPLHKSLLHKLTKRIVTLKLALVESPRHKEVVRTLRQGAGSNTDENGECDESDTSLSSSVIPLKFRGSEFLVAKTFDPVIAREVVIKMAAVSPSIYLDGVLARIDDEDASALDELAIAIQLAESETVGLAA</sequence>
<reference evidence="5 6" key="1">
    <citation type="journal article" date="2019" name="Sci. Rep.">
        <title>Comparative genomics of chytrid fungi reveal insights into the obligate biotrophic and pathogenic lifestyle of Synchytrium endobioticum.</title>
        <authorList>
            <person name="van de Vossenberg B.T.L.H."/>
            <person name="Warris S."/>
            <person name="Nguyen H.D.T."/>
            <person name="van Gent-Pelzer M.P.E."/>
            <person name="Joly D.L."/>
            <person name="van de Geest H.C."/>
            <person name="Bonants P.J.M."/>
            <person name="Smith D.S."/>
            <person name="Levesque C.A."/>
            <person name="van der Lee T.A.J."/>
        </authorList>
    </citation>
    <scope>NUCLEOTIDE SEQUENCE [LARGE SCALE GENOMIC DNA]</scope>
    <source>
        <strain evidence="5 6">CBS 675.73</strain>
    </source>
</reference>
<dbReference type="InterPro" id="IPR019734">
    <property type="entry name" value="TPR_rpt"/>
</dbReference>
<accession>A0A507FBI5</accession>
<dbReference type="SUPFAM" id="SSF50729">
    <property type="entry name" value="PH domain-like"/>
    <property type="match status" value="1"/>
</dbReference>
<dbReference type="GO" id="GO:0003729">
    <property type="term" value="F:mRNA binding"/>
    <property type="evidence" value="ECO:0007669"/>
    <property type="project" value="TreeGrafter"/>
</dbReference>
<dbReference type="InterPro" id="IPR025697">
    <property type="entry name" value="CLU_dom"/>
</dbReference>
<dbReference type="OrthoDB" id="626167at2759"/>
<dbReference type="Pfam" id="PF13236">
    <property type="entry name" value="CLU"/>
    <property type="match status" value="1"/>
</dbReference>
<dbReference type="PANTHER" id="PTHR12601:SF6">
    <property type="entry name" value="CLUSTERED MITOCHONDRIA PROTEIN HOMOLOG"/>
    <property type="match status" value="1"/>
</dbReference>
<feature type="region of interest" description="Disordered" evidence="2">
    <location>
        <begin position="173"/>
        <end position="206"/>
    </location>
</feature>
<feature type="region of interest" description="Disordered" evidence="2">
    <location>
        <begin position="536"/>
        <end position="558"/>
    </location>
</feature>
<dbReference type="CDD" id="cd15466">
    <property type="entry name" value="CLU-central"/>
    <property type="match status" value="1"/>
</dbReference>
<dbReference type="InterPro" id="IPR027523">
    <property type="entry name" value="CLU_prot"/>
</dbReference>
<gene>
    <name evidence="5" type="ORF">CcCBS67573_g05644</name>
</gene>
<dbReference type="EMBL" id="QEAP01000209">
    <property type="protein sequence ID" value="TPX73095.1"/>
    <property type="molecule type" value="Genomic_DNA"/>
</dbReference>
<keyword evidence="6" id="KW-1185">Reference proteome</keyword>
<organism evidence="5 6">
    <name type="scientific">Chytriomyces confervae</name>
    <dbReference type="NCBI Taxonomy" id="246404"/>
    <lineage>
        <taxon>Eukaryota</taxon>
        <taxon>Fungi</taxon>
        <taxon>Fungi incertae sedis</taxon>
        <taxon>Chytridiomycota</taxon>
        <taxon>Chytridiomycota incertae sedis</taxon>
        <taxon>Chytridiomycetes</taxon>
        <taxon>Chytridiales</taxon>
        <taxon>Chytriomycetaceae</taxon>
        <taxon>Chytriomyces</taxon>
    </lineage>
</organism>
<feature type="domain" description="Clu" evidence="4">
    <location>
        <begin position="283"/>
        <end position="536"/>
    </location>
</feature>
<dbReference type="Gene3D" id="1.25.40.10">
    <property type="entry name" value="Tetratricopeptide repeat domain"/>
    <property type="match status" value="1"/>
</dbReference>
<dbReference type="InterPro" id="IPR011993">
    <property type="entry name" value="PH-like_dom_sf"/>
</dbReference>
<name>A0A507FBI5_9FUNG</name>
<dbReference type="SUPFAM" id="SSF48452">
    <property type="entry name" value="TPR-like"/>
    <property type="match status" value="1"/>
</dbReference>
<feature type="compositionally biased region" description="Low complexity" evidence="2">
    <location>
        <begin position="1135"/>
        <end position="1151"/>
    </location>
</feature>
<protein>
    <recommendedName>
        <fullName evidence="7">PH domain-containing protein</fullName>
    </recommendedName>
</protein>
<evidence type="ECO:0000313" key="6">
    <source>
        <dbReference type="Proteomes" id="UP000320333"/>
    </source>
</evidence>
<comment type="caution">
    <text evidence="5">The sequence shown here is derived from an EMBL/GenBank/DDBJ whole genome shotgun (WGS) entry which is preliminary data.</text>
</comment>
<dbReference type="Gene3D" id="2.30.29.30">
    <property type="entry name" value="Pleckstrin-homology domain (PH domain)/Phosphotyrosine-binding domain (PTB)"/>
    <property type="match status" value="1"/>
</dbReference>
<feature type="region of interest" description="Disordered" evidence="2">
    <location>
        <begin position="1126"/>
        <end position="1151"/>
    </location>
</feature>
<feature type="compositionally biased region" description="Low complexity" evidence="2">
    <location>
        <begin position="539"/>
        <end position="550"/>
    </location>
</feature>
<dbReference type="InterPro" id="IPR001849">
    <property type="entry name" value="PH_domain"/>
</dbReference>
<keyword evidence="1" id="KW-0963">Cytoplasm</keyword>
<dbReference type="Proteomes" id="UP000320333">
    <property type="component" value="Unassembled WGS sequence"/>
</dbReference>
<feature type="domain" description="PH" evidence="3">
    <location>
        <begin position="35"/>
        <end position="170"/>
    </location>
</feature>